<dbReference type="PANTHER" id="PTHR24346">
    <property type="entry name" value="MAP/MICROTUBULE AFFINITY-REGULATING KINASE"/>
    <property type="match status" value="1"/>
</dbReference>
<dbReference type="InterPro" id="IPR017441">
    <property type="entry name" value="Protein_kinase_ATP_BS"/>
</dbReference>
<dbReference type="GO" id="GO:0004674">
    <property type="term" value="F:protein serine/threonine kinase activity"/>
    <property type="evidence" value="ECO:0007669"/>
    <property type="project" value="UniProtKB-EC"/>
</dbReference>
<dbReference type="InterPro" id="IPR011009">
    <property type="entry name" value="Kinase-like_dom_sf"/>
</dbReference>
<gene>
    <name evidence="9" type="ORF">TRFO_05171</name>
</gene>
<feature type="domain" description="Protein kinase" evidence="8">
    <location>
        <begin position="66"/>
        <end position="319"/>
    </location>
</feature>
<dbReference type="InterPro" id="IPR008271">
    <property type="entry name" value="Ser/Thr_kinase_AS"/>
</dbReference>
<dbReference type="EMBL" id="MLAK01000693">
    <property type="protein sequence ID" value="OHT07540.1"/>
    <property type="molecule type" value="Genomic_DNA"/>
</dbReference>
<feature type="compositionally biased region" description="Polar residues" evidence="7">
    <location>
        <begin position="453"/>
        <end position="464"/>
    </location>
</feature>
<dbReference type="GO" id="GO:0005524">
    <property type="term" value="F:ATP binding"/>
    <property type="evidence" value="ECO:0007669"/>
    <property type="project" value="UniProtKB-UniRule"/>
</dbReference>
<feature type="region of interest" description="Disordered" evidence="7">
    <location>
        <begin position="449"/>
        <end position="502"/>
    </location>
</feature>
<dbReference type="GeneID" id="94827035"/>
<evidence type="ECO:0000313" key="10">
    <source>
        <dbReference type="Proteomes" id="UP000179807"/>
    </source>
</evidence>
<evidence type="ECO:0000256" key="2">
    <source>
        <dbReference type="ARBA" id="ARBA00022741"/>
    </source>
</evidence>
<dbReference type="PROSITE" id="PS50011">
    <property type="entry name" value="PROTEIN_KINASE_DOM"/>
    <property type="match status" value="1"/>
</dbReference>
<dbReference type="Proteomes" id="UP000179807">
    <property type="component" value="Unassembled WGS sequence"/>
</dbReference>
<reference evidence="9" key="1">
    <citation type="submission" date="2016-10" db="EMBL/GenBank/DDBJ databases">
        <authorList>
            <person name="Benchimol M."/>
            <person name="Almeida L.G."/>
            <person name="Vasconcelos A.T."/>
            <person name="Perreira-Neves A."/>
            <person name="Rosa I.A."/>
            <person name="Tasca T."/>
            <person name="Bogo M.R."/>
            <person name="de Souza W."/>
        </authorList>
    </citation>
    <scope>NUCLEOTIDE SEQUENCE [LARGE SCALE GENOMIC DNA]</scope>
    <source>
        <strain evidence="9">K</strain>
    </source>
</reference>
<dbReference type="VEuPathDB" id="TrichDB:TRFO_05171"/>
<keyword evidence="9" id="KW-0808">Transferase</keyword>
<keyword evidence="9" id="KW-0418">Kinase</keyword>
<keyword evidence="3 6" id="KW-0067">ATP-binding</keyword>
<dbReference type="PROSITE" id="PS00108">
    <property type="entry name" value="PROTEIN_KINASE_ST"/>
    <property type="match status" value="1"/>
</dbReference>
<dbReference type="GO" id="GO:0005737">
    <property type="term" value="C:cytoplasm"/>
    <property type="evidence" value="ECO:0007669"/>
    <property type="project" value="TreeGrafter"/>
</dbReference>
<dbReference type="FunFam" id="3.30.200.20:FF:000042">
    <property type="entry name" value="Aurora kinase A"/>
    <property type="match status" value="1"/>
</dbReference>
<evidence type="ECO:0000259" key="8">
    <source>
        <dbReference type="PROSITE" id="PS50011"/>
    </source>
</evidence>
<evidence type="ECO:0000256" key="7">
    <source>
        <dbReference type="SAM" id="MobiDB-lite"/>
    </source>
</evidence>
<accession>A0A1J4KCV7</accession>
<dbReference type="PANTHER" id="PTHR24346:SF75">
    <property type="entry name" value="AURORA KINASE"/>
    <property type="match status" value="1"/>
</dbReference>
<dbReference type="Gene3D" id="1.10.510.10">
    <property type="entry name" value="Transferase(Phosphotransferase) domain 1"/>
    <property type="match status" value="1"/>
</dbReference>
<evidence type="ECO:0000256" key="6">
    <source>
        <dbReference type="PROSITE-ProRule" id="PRU10141"/>
    </source>
</evidence>
<dbReference type="FunFam" id="1.10.510.10:FF:000592">
    <property type="entry name" value="CAMK family protein kinase"/>
    <property type="match status" value="1"/>
</dbReference>
<comment type="catalytic activity">
    <reaction evidence="4">
        <text>L-threonyl-[protein] + ATP = O-phospho-L-threonyl-[protein] + ADP + H(+)</text>
        <dbReference type="Rhea" id="RHEA:46608"/>
        <dbReference type="Rhea" id="RHEA-COMP:11060"/>
        <dbReference type="Rhea" id="RHEA-COMP:11605"/>
        <dbReference type="ChEBI" id="CHEBI:15378"/>
        <dbReference type="ChEBI" id="CHEBI:30013"/>
        <dbReference type="ChEBI" id="CHEBI:30616"/>
        <dbReference type="ChEBI" id="CHEBI:61977"/>
        <dbReference type="ChEBI" id="CHEBI:456216"/>
        <dbReference type="EC" id="2.7.11.1"/>
    </reaction>
</comment>
<evidence type="ECO:0000256" key="3">
    <source>
        <dbReference type="ARBA" id="ARBA00022840"/>
    </source>
</evidence>
<keyword evidence="2 6" id="KW-0547">Nucleotide-binding</keyword>
<evidence type="ECO:0000256" key="5">
    <source>
        <dbReference type="ARBA" id="ARBA00048679"/>
    </source>
</evidence>
<name>A0A1J4KCV7_9EUKA</name>
<comment type="caution">
    <text evidence="9">The sequence shown here is derived from an EMBL/GenBank/DDBJ whole genome shotgun (WGS) entry which is preliminary data.</text>
</comment>
<dbReference type="SUPFAM" id="SSF56112">
    <property type="entry name" value="Protein kinase-like (PK-like)"/>
    <property type="match status" value="1"/>
</dbReference>
<feature type="binding site" evidence="6">
    <location>
        <position position="95"/>
    </location>
    <ligand>
        <name>ATP</name>
        <dbReference type="ChEBI" id="CHEBI:30616"/>
    </ligand>
</feature>
<keyword evidence="10" id="KW-1185">Reference proteome</keyword>
<dbReference type="EC" id="2.7.11.1" evidence="1"/>
<evidence type="ECO:0000256" key="4">
    <source>
        <dbReference type="ARBA" id="ARBA00047899"/>
    </source>
</evidence>
<protein>
    <recommendedName>
        <fullName evidence="1">non-specific serine/threonine protein kinase</fullName>
        <ecNumber evidence="1">2.7.11.1</ecNumber>
    </recommendedName>
</protein>
<dbReference type="GO" id="GO:0035556">
    <property type="term" value="P:intracellular signal transduction"/>
    <property type="evidence" value="ECO:0007669"/>
    <property type="project" value="TreeGrafter"/>
</dbReference>
<proteinExistence type="predicted"/>
<comment type="catalytic activity">
    <reaction evidence="5">
        <text>L-seryl-[protein] + ATP = O-phospho-L-seryl-[protein] + ADP + H(+)</text>
        <dbReference type="Rhea" id="RHEA:17989"/>
        <dbReference type="Rhea" id="RHEA-COMP:9863"/>
        <dbReference type="Rhea" id="RHEA-COMP:11604"/>
        <dbReference type="ChEBI" id="CHEBI:15378"/>
        <dbReference type="ChEBI" id="CHEBI:29999"/>
        <dbReference type="ChEBI" id="CHEBI:30616"/>
        <dbReference type="ChEBI" id="CHEBI:83421"/>
        <dbReference type="ChEBI" id="CHEBI:456216"/>
        <dbReference type="EC" id="2.7.11.1"/>
    </reaction>
</comment>
<dbReference type="CDD" id="cd14003">
    <property type="entry name" value="STKc_AMPK-like"/>
    <property type="match status" value="1"/>
</dbReference>
<dbReference type="RefSeq" id="XP_068360676.1">
    <property type="nucleotide sequence ID" value="XM_068492331.1"/>
</dbReference>
<dbReference type="SMART" id="SM00220">
    <property type="entry name" value="S_TKc"/>
    <property type="match status" value="1"/>
</dbReference>
<sequence length="502" mass="57469">MLSFKNFLIILEFSNKIFQKSLFLITILQRILRKQSFLRESHQLFEINLKKTMSNHLHPGFSIGTYVFERNIGAGAFASVWRAHHKLSNSIVAIKVIEKATISTQVAQTRLQREIALLKQMDHPFIAEFFQVMENHEFYFLVMEYVENGNLLDYVNSNGRLSEEQARRYFAQLISVLEYLHEEKKVAHRDLKCENVLLDKYNNIRLIDFGLSNMFTDVCPQLSTACGSPAYAAPEMIKGNTYTIAADIWSAGILLFAIVAGHLPYDDDNVQRLLQKIVYTEVFYPSFLSPPLVDLLHKMICKDPDERITLDKIKEHPWFSQAEYFTLLQQSYFDSIRNNDSGEGAECKIDREIIDRMTKIGVDTHNLHQSLLTGEFTELTSLYHILLREKVTEIMKDSMTKVQQSLPFKTPGRMQTMPLMRPPGKHVPIAGVPTGQPHVPPVPTKKPFAQRVSCGTQPPLSPSAQRVLKSPVLNNTSGRRLSRPIAVRRPMQNPQLVSHEMP</sequence>
<dbReference type="Pfam" id="PF00069">
    <property type="entry name" value="Pkinase"/>
    <property type="match status" value="1"/>
</dbReference>
<dbReference type="InterPro" id="IPR000719">
    <property type="entry name" value="Prot_kinase_dom"/>
</dbReference>
<evidence type="ECO:0000256" key="1">
    <source>
        <dbReference type="ARBA" id="ARBA00012513"/>
    </source>
</evidence>
<dbReference type="PROSITE" id="PS00107">
    <property type="entry name" value="PROTEIN_KINASE_ATP"/>
    <property type="match status" value="1"/>
</dbReference>
<evidence type="ECO:0000313" key="9">
    <source>
        <dbReference type="EMBL" id="OHT07540.1"/>
    </source>
</evidence>
<dbReference type="AlphaFoldDB" id="A0A1J4KCV7"/>
<organism evidence="9 10">
    <name type="scientific">Tritrichomonas foetus</name>
    <dbReference type="NCBI Taxonomy" id="1144522"/>
    <lineage>
        <taxon>Eukaryota</taxon>
        <taxon>Metamonada</taxon>
        <taxon>Parabasalia</taxon>
        <taxon>Tritrichomonadida</taxon>
        <taxon>Tritrichomonadidae</taxon>
        <taxon>Tritrichomonas</taxon>
    </lineage>
</organism>